<proteinExistence type="predicted"/>
<evidence type="ECO:0000313" key="2">
    <source>
        <dbReference type="Proteomes" id="UP000308600"/>
    </source>
</evidence>
<reference evidence="1 2" key="1">
    <citation type="journal article" date="2019" name="Nat. Ecol. Evol.">
        <title>Megaphylogeny resolves global patterns of mushroom evolution.</title>
        <authorList>
            <person name="Varga T."/>
            <person name="Krizsan K."/>
            <person name="Foldi C."/>
            <person name="Dima B."/>
            <person name="Sanchez-Garcia M."/>
            <person name="Sanchez-Ramirez S."/>
            <person name="Szollosi G.J."/>
            <person name="Szarkandi J.G."/>
            <person name="Papp V."/>
            <person name="Albert L."/>
            <person name="Andreopoulos W."/>
            <person name="Angelini C."/>
            <person name="Antonin V."/>
            <person name="Barry K.W."/>
            <person name="Bougher N.L."/>
            <person name="Buchanan P."/>
            <person name="Buyck B."/>
            <person name="Bense V."/>
            <person name="Catcheside P."/>
            <person name="Chovatia M."/>
            <person name="Cooper J."/>
            <person name="Damon W."/>
            <person name="Desjardin D."/>
            <person name="Finy P."/>
            <person name="Geml J."/>
            <person name="Haridas S."/>
            <person name="Hughes K."/>
            <person name="Justo A."/>
            <person name="Karasinski D."/>
            <person name="Kautmanova I."/>
            <person name="Kiss B."/>
            <person name="Kocsube S."/>
            <person name="Kotiranta H."/>
            <person name="LaButti K.M."/>
            <person name="Lechner B.E."/>
            <person name="Liimatainen K."/>
            <person name="Lipzen A."/>
            <person name="Lukacs Z."/>
            <person name="Mihaltcheva S."/>
            <person name="Morgado L.N."/>
            <person name="Niskanen T."/>
            <person name="Noordeloos M.E."/>
            <person name="Ohm R.A."/>
            <person name="Ortiz-Santana B."/>
            <person name="Ovrebo C."/>
            <person name="Racz N."/>
            <person name="Riley R."/>
            <person name="Savchenko A."/>
            <person name="Shiryaev A."/>
            <person name="Soop K."/>
            <person name="Spirin V."/>
            <person name="Szebenyi C."/>
            <person name="Tomsovsky M."/>
            <person name="Tulloss R.E."/>
            <person name="Uehling J."/>
            <person name="Grigoriev I.V."/>
            <person name="Vagvolgyi C."/>
            <person name="Papp T."/>
            <person name="Martin F.M."/>
            <person name="Miettinen O."/>
            <person name="Hibbett D.S."/>
            <person name="Nagy L.G."/>
        </authorList>
    </citation>
    <scope>NUCLEOTIDE SEQUENCE [LARGE SCALE GENOMIC DNA]</scope>
    <source>
        <strain evidence="1 2">NL-1719</strain>
    </source>
</reference>
<dbReference type="EMBL" id="ML208259">
    <property type="protein sequence ID" value="TFK77360.1"/>
    <property type="molecule type" value="Genomic_DNA"/>
</dbReference>
<gene>
    <name evidence="1" type="ORF">BDN72DRAFT_884878</name>
</gene>
<name>A0ACD3BHI8_9AGAR</name>
<keyword evidence="2" id="KW-1185">Reference proteome</keyword>
<dbReference type="Proteomes" id="UP000308600">
    <property type="component" value="Unassembled WGS sequence"/>
</dbReference>
<organism evidence="1 2">
    <name type="scientific">Pluteus cervinus</name>
    <dbReference type="NCBI Taxonomy" id="181527"/>
    <lineage>
        <taxon>Eukaryota</taxon>
        <taxon>Fungi</taxon>
        <taxon>Dikarya</taxon>
        <taxon>Basidiomycota</taxon>
        <taxon>Agaricomycotina</taxon>
        <taxon>Agaricomycetes</taxon>
        <taxon>Agaricomycetidae</taxon>
        <taxon>Agaricales</taxon>
        <taxon>Pluteineae</taxon>
        <taxon>Pluteaceae</taxon>
        <taxon>Pluteus</taxon>
    </lineage>
</organism>
<protein>
    <submittedName>
        <fullName evidence="1">Pentatricopeptide repeat-containing protein</fullName>
    </submittedName>
</protein>
<evidence type="ECO:0000313" key="1">
    <source>
        <dbReference type="EMBL" id="TFK77360.1"/>
    </source>
</evidence>
<accession>A0ACD3BHI8</accession>
<sequence>MSFSFGPLRRAQSRLFIAIPRFSRLSSTTTHHDTYLSPKLSSLVEKITVAKEPPIIHTVYPALVAELKQFQQLTPTTSTEPPLKREDVVRLLETLATSARPADLQRLDEALEDLLPVFGIPPSLDIYTTIIRAMVKQMNSHTMYRWIFSMPNRPGHFSPTVEQFNIFLEACVGTTSFKFMRNTVMNMKRVSCKPNNETFKILIRARWAIGIAEEKVPHKIVFTTLLDDMQKLFLPYDPSVAQLLYDKYAERGYPGYGEEIEALYSSRFKELHAPEEMDLFSWTLRLSSVAQRRGVNAAISLFREFQKKGCQPSNMVSRAILRHSRHLSDLQLVQRELGITVEVPHFAILVNNNVRTGHIDDAFTLFQAARTAGLIPDAPLVSPLIWSLCLPLRVSDKTLEQAVELYQFLAEHFPDGESPTVGPNGRSRGPDLEIYINLLRGLSASPNIDKHLPIAESLLADMEKRGITKEDSSIATATIVLYMKHAKTREEALQAYKKHVHLLTEKGYAIVLNVFCGLSFGKQAAIPSLQDYFEIVKDMRHAGIPITPRVYTIILHQLGKVASQIKWNDDAESYHLREQLIKTTRRTHDLLTLDASLSPDAPTWNQLMDTYQRLGCFGEAYRVWDLMYLTGRFDHVGVSIILDACGYAGAWHVAKKIWTRLFNDGFKMNLHNWDTWIECLCRLNRLNDAVRIACTEMGKGDYDVAPDVSTARILVKFARKAGQSAGVLDRVQKHLPEIWDRLPDDFRVP</sequence>